<feature type="compositionally biased region" description="Polar residues" evidence="1">
    <location>
        <begin position="164"/>
        <end position="175"/>
    </location>
</feature>
<feature type="non-terminal residue" evidence="3">
    <location>
        <position position="237"/>
    </location>
</feature>
<dbReference type="GeneID" id="39990744"/>
<dbReference type="Proteomes" id="UP000192257">
    <property type="component" value="Unassembled WGS sequence"/>
</dbReference>
<evidence type="ECO:0000313" key="4">
    <source>
        <dbReference type="Proteomes" id="UP000192257"/>
    </source>
</evidence>
<feature type="chain" id="PRO_5013094836" description="Mucin TcMUCII" evidence="2">
    <location>
        <begin position="28"/>
        <end position="237"/>
    </location>
</feature>
<evidence type="ECO:0000256" key="2">
    <source>
        <dbReference type="SAM" id="SignalP"/>
    </source>
</evidence>
<comment type="caution">
    <text evidence="3">The sequence shown here is derived from an EMBL/GenBank/DDBJ whole genome shotgun (WGS) entry which is preliminary data.</text>
</comment>
<evidence type="ECO:0000313" key="3">
    <source>
        <dbReference type="EMBL" id="ORC83700.1"/>
    </source>
</evidence>
<sequence>MTMKEMMRHVLCVLVLMLCCAYGCVRADPQKPKPQPSTEDQAAGYGVGNSGTAPASGAVPGGLGPGTGSQTPSNTSRLGTGIPGVGVGDPMKGIASHHVTVDTPTDCTSTGTKDVGGKAIPCVPPFPGTTTTATSTTETVAGALASSASRDGGVQPQQPLPHTGINSPLTPSTESKLPCGGNVSSGTGVGPLNENTQCTAGVPGAVVSNGDGKSSSHSGTNVTHLENEALHSDREDN</sequence>
<protein>
    <recommendedName>
        <fullName evidence="5">Mucin TcMUCII</fullName>
    </recommendedName>
</protein>
<gene>
    <name evidence="3" type="ORF">TM35_000601310</name>
</gene>
<organism evidence="3 4">
    <name type="scientific">Trypanosoma theileri</name>
    <dbReference type="NCBI Taxonomy" id="67003"/>
    <lineage>
        <taxon>Eukaryota</taxon>
        <taxon>Discoba</taxon>
        <taxon>Euglenozoa</taxon>
        <taxon>Kinetoplastea</taxon>
        <taxon>Metakinetoplastina</taxon>
        <taxon>Trypanosomatida</taxon>
        <taxon>Trypanosomatidae</taxon>
        <taxon>Trypanosoma</taxon>
    </lineage>
</organism>
<keyword evidence="4" id="KW-1185">Reference proteome</keyword>
<feature type="compositionally biased region" description="Polar residues" evidence="1">
    <location>
        <begin position="211"/>
        <end position="224"/>
    </location>
</feature>
<name>A0A1X0NHY9_9TRYP</name>
<dbReference type="EMBL" id="NBCO01000060">
    <property type="protein sequence ID" value="ORC83700.1"/>
    <property type="molecule type" value="Genomic_DNA"/>
</dbReference>
<evidence type="ECO:0000256" key="1">
    <source>
        <dbReference type="SAM" id="MobiDB-lite"/>
    </source>
</evidence>
<evidence type="ECO:0008006" key="5">
    <source>
        <dbReference type="Google" id="ProtNLM"/>
    </source>
</evidence>
<reference evidence="3 4" key="1">
    <citation type="submission" date="2017-03" db="EMBL/GenBank/DDBJ databases">
        <title>An alternative strategy for trypanosome survival in the mammalian bloodstream revealed through genome and transcriptome analysis of the ubiquitous bovine parasite Trypanosoma (Megatrypanum) theileri.</title>
        <authorList>
            <person name="Kelly S."/>
            <person name="Ivens A."/>
            <person name="Mott A."/>
            <person name="O'Neill E."/>
            <person name="Emms D."/>
            <person name="Macleod O."/>
            <person name="Voorheis P."/>
            <person name="Matthews J."/>
            <person name="Matthews K."/>
            <person name="Carrington M."/>
        </authorList>
    </citation>
    <scope>NUCLEOTIDE SEQUENCE [LARGE SCALE GENOMIC DNA]</scope>
    <source>
        <strain evidence="3">Edinburgh</strain>
    </source>
</reference>
<keyword evidence="2" id="KW-0732">Signal</keyword>
<feature type="signal peptide" evidence="2">
    <location>
        <begin position="1"/>
        <end position="27"/>
    </location>
</feature>
<accession>A0A1X0NHY9</accession>
<proteinExistence type="predicted"/>
<dbReference type="AlphaFoldDB" id="A0A1X0NHY9"/>
<dbReference type="RefSeq" id="XP_028877766.1">
    <property type="nucleotide sequence ID" value="XM_029030964.1"/>
</dbReference>
<feature type="region of interest" description="Disordered" evidence="1">
    <location>
        <begin position="30"/>
        <end position="86"/>
    </location>
</feature>
<feature type="compositionally biased region" description="Basic and acidic residues" evidence="1">
    <location>
        <begin position="225"/>
        <end position="237"/>
    </location>
</feature>
<dbReference type="VEuPathDB" id="TriTrypDB:TM35_000601310"/>
<feature type="region of interest" description="Disordered" evidence="1">
    <location>
        <begin position="144"/>
        <end position="237"/>
    </location>
</feature>